<organism evidence="5 7">
    <name type="scientific">Fopius arisanus</name>
    <dbReference type="NCBI Taxonomy" id="64838"/>
    <lineage>
        <taxon>Eukaryota</taxon>
        <taxon>Metazoa</taxon>
        <taxon>Ecdysozoa</taxon>
        <taxon>Arthropoda</taxon>
        <taxon>Hexapoda</taxon>
        <taxon>Insecta</taxon>
        <taxon>Pterygota</taxon>
        <taxon>Neoptera</taxon>
        <taxon>Endopterygota</taxon>
        <taxon>Hymenoptera</taxon>
        <taxon>Apocrita</taxon>
        <taxon>Ichneumonoidea</taxon>
        <taxon>Braconidae</taxon>
        <taxon>Opiinae</taxon>
        <taxon>Fopius</taxon>
    </lineage>
</organism>
<evidence type="ECO:0000313" key="5">
    <source>
        <dbReference type="Proteomes" id="UP000694866"/>
    </source>
</evidence>
<feature type="compositionally biased region" description="Basic and acidic residues" evidence="2">
    <location>
        <begin position="2666"/>
        <end position="2679"/>
    </location>
</feature>
<dbReference type="GO" id="GO:0031114">
    <property type="term" value="P:regulation of microtubule depolymerization"/>
    <property type="evidence" value="ECO:0007669"/>
    <property type="project" value="TreeGrafter"/>
</dbReference>
<feature type="compositionally biased region" description="Basic and acidic residues" evidence="2">
    <location>
        <begin position="3747"/>
        <end position="3764"/>
    </location>
</feature>
<feature type="region of interest" description="Disordered" evidence="2">
    <location>
        <begin position="4207"/>
        <end position="4238"/>
    </location>
</feature>
<name>A0A9R1SXZ8_9HYME</name>
<feature type="compositionally biased region" description="Low complexity" evidence="2">
    <location>
        <begin position="2583"/>
        <end position="2595"/>
    </location>
</feature>
<feature type="compositionally biased region" description="Polar residues" evidence="2">
    <location>
        <begin position="3294"/>
        <end position="3303"/>
    </location>
</feature>
<feature type="region of interest" description="Disordered" evidence="2">
    <location>
        <begin position="1625"/>
        <end position="1647"/>
    </location>
</feature>
<feature type="compositionally biased region" description="Basic and acidic residues" evidence="2">
    <location>
        <begin position="4215"/>
        <end position="4224"/>
    </location>
</feature>
<feature type="compositionally biased region" description="Basic and acidic residues" evidence="2">
    <location>
        <begin position="3357"/>
        <end position="3372"/>
    </location>
</feature>
<dbReference type="PANTHER" id="PTHR13843:SF12">
    <property type="entry name" value="ATPASE F1_V1_A1 COMPLEX ALPHA_BETA SUBUNIT NUCLEOTIDE-BINDING DOMAIN-CONTAINING PROTEIN"/>
    <property type="match status" value="1"/>
</dbReference>
<feature type="compositionally biased region" description="Basic and acidic residues" evidence="2">
    <location>
        <begin position="937"/>
        <end position="963"/>
    </location>
</feature>
<feature type="coiled-coil region" evidence="1">
    <location>
        <begin position="1384"/>
        <end position="1411"/>
    </location>
</feature>
<feature type="compositionally biased region" description="Polar residues" evidence="2">
    <location>
        <begin position="1117"/>
        <end position="1130"/>
    </location>
</feature>
<feature type="region of interest" description="Disordered" evidence="2">
    <location>
        <begin position="1795"/>
        <end position="1819"/>
    </location>
</feature>
<feature type="compositionally biased region" description="Polar residues" evidence="2">
    <location>
        <begin position="4125"/>
        <end position="4135"/>
    </location>
</feature>
<feature type="compositionally biased region" description="Acidic residues" evidence="2">
    <location>
        <begin position="918"/>
        <end position="936"/>
    </location>
</feature>
<feature type="region of interest" description="Disordered" evidence="2">
    <location>
        <begin position="4285"/>
        <end position="4315"/>
    </location>
</feature>
<proteinExistence type="predicted"/>
<feature type="region of interest" description="Disordered" evidence="2">
    <location>
        <begin position="539"/>
        <end position="575"/>
    </location>
</feature>
<feature type="compositionally biased region" description="Basic and acidic residues" evidence="2">
    <location>
        <begin position="3395"/>
        <end position="3407"/>
    </location>
</feature>
<feature type="region of interest" description="Disordered" evidence="2">
    <location>
        <begin position="4109"/>
        <end position="4143"/>
    </location>
</feature>
<dbReference type="PANTHER" id="PTHR13843">
    <property type="entry name" value="MICROTUBULE-ASSOCIATED PROTEIN"/>
    <property type="match status" value="1"/>
</dbReference>
<feature type="region of interest" description="Disordered" evidence="2">
    <location>
        <begin position="2307"/>
        <end position="2991"/>
    </location>
</feature>
<feature type="region of interest" description="Disordered" evidence="2">
    <location>
        <begin position="1217"/>
        <end position="1248"/>
    </location>
</feature>
<feature type="region of interest" description="Disordered" evidence="2">
    <location>
        <begin position="3563"/>
        <end position="3678"/>
    </location>
</feature>
<feature type="compositionally biased region" description="Basic and acidic residues" evidence="2">
    <location>
        <begin position="2273"/>
        <end position="2290"/>
    </location>
</feature>
<feature type="compositionally biased region" description="Basic and acidic residues" evidence="2">
    <location>
        <begin position="4056"/>
        <end position="4071"/>
    </location>
</feature>
<feature type="compositionally biased region" description="Basic and acidic residues" evidence="2">
    <location>
        <begin position="3592"/>
        <end position="3603"/>
    </location>
</feature>
<feature type="compositionally biased region" description="Basic and acidic residues" evidence="2">
    <location>
        <begin position="2923"/>
        <end position="2958"/>
    </location>
</feature>
<feature type="compositionally biased region" description="Basic and acidic residues" evidence="2">
    <location>
        <begin position="1217"/>
        <end position="1230"/>
    </location>
</feature>
<dbReference type="InterPro" id="IPR026074">
    <property type="entry name" value="MAP1"/>
</dbReference>
<feature type="compositionally biased region" description="Polar residues" evidence="2">
    <location>
        <begin position="3264"/>
        <end position="3276"/>
    </location>
</feature>
<dbReference type="GO" id="GO:0016358">
    <property type="term" value="P:dendrite development"/>
    <property type="evidence" value="ECO:0007669"/>
    <property type="project" value="TreeGrafter"/>
</dbReference>
<feature type="region of interest" description="Disordered" evidence="2">
    <location>
        <begin position="4402"/>
        <end position="4438"/>
    </location>
</feature>
<feature type="compositionally biased region" description="Basic and acidic residues" evidence="2">
    <location>
        <begin position="3474"/>
        <end position="3492"/>
    </location>
</feature>
<dbReference type="RefSeq" id="XP_011299190.1">
    <property type="nucleotide sequence ID" value="XM_011300888.1"/>
</dbReference>
<evidence type="ECO:0000256" key="2">
    <source>
        <dbReference type="SAM" id="MobiDB-lite"/>
    </source>
</evidence>
<feature type="compositionally biased region" description="Basic and acidic residues" evidence="2">
    <location>
        <begin position="1348"/>
        <end position="1358"/>
    </location>
</feature>
<feature type="compositionally biased region" description="Basic and acidic residues" evidence="2">
    <location>
        <begin position="3790"/>
        <end position="3809"/>
    </location>
</feature>
<dbReference type="RefSeq" id="XP_011299189.1">
    <property type="nucleotide sequence ID" value="XM_011300887.1"/>
</dbReference>
<feature type="compositionally biased region" description="Basic and acidic residues" evidence="2">
    <location>
        <begin position="3091"/>
        <end position="3104"/>
    </location>
</feature>
<feature type="compositionally biased region" description="Basic and acidic residues" evidence="2">
    <location>
        <begin position="2148"/>
        <end position="2175"/>
    </location>
</feature>
<feature type="domain" description="Microtubule-associated protein 1B/S N-terminal" evidence="3">
    <location>
        <begin position="43"/>
        <end position="237"/>
    </location>
</feature>
<feature type="domain" description="Microtubule-associated protein 1A/B/S-like MBL-like" evidence="4">
    <location>
        <begin position="245"/>
        <end position="509"/>
    </location>
</feature>
<dbReference type="GO" id="GO:0043025">
    <property type="term" value="C:neuronal cell body"/>
    <property type="evidence" value="ECO:0007669"/>
    <property type="project" value="TreeGrafter"/>
</dbReference>
<dbReference type="InterPro" id="IPR056617">
    <property type="entry name" value="MAP1B/S_N"/>
</dbReference>
<feature type="compositionally biased region" description="Polar residues" evidence="2">
    <location>
        <begin position="3573"/>
        <end position="3590"/>
    </location>
</feature>
<dbReference type="GO" id="GO:0007409">
    <property type="term" value="P:axonogenesis"/>
    <property type="evidence" value="ECO:0007669"/>
    <property type="project" value="TreeGrafter"/>
</dbReference>
<feature type="compositionally biased region" description="Basic and acidic residues" evidence="2">
    <location>
        <begin position="1000"/>
        <end position="1032"/>
    </location>
</feature>
<feature type="compositionally biased region" description="Basic and acidic residues" evidence="2">
    <location>
        <begin position="2524"/>
        <end position="2558"/>
    </location>
</feature>
<feature type="compositionally biased region" description="Basic and acidic residues" evidence="2">
    <location>
        <begin position="3222"/>
        <end position="3240"/>
    </location>
</feature>
<feature type="compositionally biased region" description="Basic and acidic residues" evidence="2">
    <location>
        <begin position="628"/>
        <end position="650"/>
    </location>
</feature>
<evidence type="ECO:0000313" key="7">
    <source>
        <dbReference type="RefSeq" id="XP_011299190.1"/>
    </source>
</evidence>
<feature type="compositionally biased region" description="Polar residues" evidence="2">
    <location>
        <begin position="2641"/>
        <end position="2662"/>
    </location>
</feature>
<feature type="compositionally biased region" description="Basic and acidic residues" evidence="2">
    <location>
        <begin position="1263"/>
        <end position="1286"/>
    </location>
</feature>
<feature type="compositionally biased region" description="Low complexity" evidence="2">
    <location>
        <begin position="2903"/>
        <end position="2922"/>
    </location>
</feature>
<protein>
    <submittedName>
        <fullName evidence="6 7">Microtubule-associated protein futsch</fullName>
    </submittedName>
</protein>
<dbReference type="Pfam" id="PF25281">
    <property type="entry name" value="MBL_MAP1B"/>
    <property type="match status" value="1"/>
</dbReference>
<feature type="compositionally biased region" description="Basic and acidic residues" evidence="2">
    <location>
        <begin position="2891"/>
        <end position="2901"/>
    </location>
</feature>
<feature type="compositionally biased region" description="Basic and acidic residues" evidence="2">
    <location>
        <begin position="711"/>
        <end position="727"/>
    </location>
</feature>
<evidence type="ECO:0000313" key="6">
    <source>
        <dbReference type="RefSeq" id="XP_011299189.1"/>
    </source>
</evidence>
<feature type="compositionally biased region" description="Basic and acidic residues" evidence="2">
    <location>
        <begin position="2209"/>
        <end position="2234"/>
    </location>
</feature>
<feature type="compositionally biased region" description="Basic and acidic residues" evidence="2">
    <location>
        <begin position="3116"/>
        <end position="3133"/>
    </location>
</feature>
<feature type="compositionally biased region" description="Acidic residues" evidence="2">
    <location>
        <begin position="964"/>
        <end position="999"/>
    </location>
</feature>
<feature type="compositionally biased region" description="Basic and acidic residues" evidence="2">
    <location>
        <begin position="1087"/>
        <end position="1116"/>
    </location>
</feature>
<feature type="compositionally biased region" description="Basic and acidic residues" evidence="2">
    <location>
        <begin position="4294"/>
        <end position="4305"/>
    </location>
</feature>
<reference evidence="6 7" key="1">
    <citation type="submission" date="2025-04" db="UniProtKB">
        <authorList>
            <consortium name="RefSeq"/>
        </authorList>
    </citation>
    <scope>IDENTIFICATION</scope>
    <source>
        <strain evidence="6 7">USDA-PBARC FA_bdor</strain>
        <tissue evidence="6 7">Whole organism</tissue>
    </source>
</reference>
<dbReference type="GO" id="GO:0000226">
    <property type="term" value="P:microtubule cytoskeleton organization"/>
    <property type="evidence" value="ECO:0007669"/>
    <property type="project" value="InterPro"/>
</dbReference>
<feature type="compositionally biased region" description="Basic and acidic residues" evidence="2">
    <location>
        <begin position="3724"/>
        <end position="3735"/>
    </location>
</feature>
<evidence type="ECO:0000259" key="3">
    <source>
        <dbReference type="Pfam" id="PF23415"/>
    </source>
</evidence>
<feature type="compositionally biased region" description="Basic and acidic residues" evidence="2">
    <location>
        <begin position="2436"/>
        <end position="2446"/>
    </location>
</feature>
<feature type="compositionally biased region" description="Acidic residues" evidence="2">
    <location>
        <begin position="2460"/>
        <end position="2470"/>
    </location>
</feature>
<feature type="compositionally biased region" description="Basic and acidic residues" evidence="2">
    <location>
        <begin position="4510"/>
        <end position="4524"/>
    </location>
</feature>
<feature type="compositionally biased region" description="Basic and acidic residues" evidence="2">
    <location>
        <begin position="2866"/>
        <end position="2883"/>
    </location>
</feature>
<feature type="compositionally biased region" description="Basic and acidic residues" evidence="2">
    <location>
        <begin position="3142"/>
        <end position="3189"/>
    </location>
</feature>
<dbReference type="GO" id="GO:0003779">
    <property type="term" value="F:actin binding"/>
    <property type="evidence" value="ECO:0007669"/>
    <property type="project" value="TreeGrafter"/>
</dbReference>
<feature type="compositionally biased region" description="Polar residues" evidence="2">
    <location>
        <begin position="2307"/>
        <end position="2323"/>
    </location>
</feature>
<dbReference type="Proteomes" id="UP000694866">
    <property type="component" value="Unplaced"/>
</dbReference>
<dbReference type="KEGG" id="fas:105264187"/>
<dbReference type="GO" id="GO:0005875">
    <property type="term" value="C:microtubule associated complex"/>
    <property type="evidence" value="ECO:0007669"/>
    <property type="project" value="TreeGrafter"/>
</dbReference>
<dbReference type="GO" id="GO:0045202">
    <property type="term" value="C:synapse"/>
    <property type="evidence" value="ECO:0007669"/>
    <property type="project" value="TreeGrafter"/>
</dbReference>
<feature type="region of interest" description="Disordered" evidence="2">
    <location>
        <begin position="3004"/>
        <end position="3326"/>
    </location>
</feature>
<feature type="region of interest" description="Disordered" evidence="2">
    <location>
        <begin position="4051"/>
        <end position="4080"/>
    </location>
</feature>
<dbReference type="GO" id="GO:0005829">
    <property type="term" value="C:cytosol"/>
    <property type="evidence" value="ECO:0007669"/>
    <property type="project" value="TreeGrafter"/>
</dbReference>
<feature type="compositionally biased region" description="Polar residues" evidence="2">
    <location>
        <begin position="3203"/>
        <end position="3218"/>
    </location>
</feature>
<feature type="compositionally biased region" description="Basic and acidic residues" evidence="2">
    <location>
        <begin position="2401"/>
        <end position="2416"/>
    </location>
</feature>
<feature type="region of interest" description="Disordered" evidence="2">
    <location>
        <begin position="1263"/>
        <end position="1358"/>
    </location>
</feature>
<feature type="compositionally biased region" description="Basic and acidic residues" evidence="2">
    <location>
        <begin position="1061"/>
        <end position="1079"/>
    </location>
</feature>
<dbReference type="GO" id="GO:0030425">
    <property type="term" value="C:dendrite"/>
    <property type="evidence" value="ECO:0007669"/>
    <property type="project" value="TreeGrafter"/>
</dbReference>
<evidence type="ECO:0000259" key="4">
    <source>
        <dbReference type="Pfam" id="PF25281"/>
    </source>
</evidence>
<feature type="compositionally biased region" description="Basic and acidic residues" evidence="2">
    <location>
        <begin position="3251"/>
        <end position="3263"/>
    </location>
</feature>
<feature type="compositionally biased region" description="Low complexity" evidence="2">
    <location>
        <begin position="690"/>
        <end position="703"/>
    </location>
</feature>
<feature type="compositionally biased region" description="Basic and acidic residues" evidence="2">
    <location>
        <begin position="3304"/>
        <end position="3314"/>
    </location>
</feature>
<feature type="compositionally biased region" description="Basic and acidic residues" evidence="2">
    <location>
        <begin position="1239"/>
        <end position="1248"/>
    </location>
</feature>
<feature type="compositionally biased region" description="Polar residues" evidence="2">
    <location>
        <begin position="2176"/>
        <end position="2188"/>
    </location>
</feature>
<evidence type="ECO:0000256" key="1">
    <source>
        <dbReference type="SAM" id="Coils"/>
    </source>
</evidence>
<feature type="compositionally biased region" description="Polar residues" evidence="2">
    <location>
        <begin position="4225"/>
        <end position="4234"/>
    </location>
</feature>
<feature type="compositionally biased region" description="Basic and acidic residues" evidence="2">
    <location>
        <begin position="2337"/>
        <end position="2349"/>
    </location>
</feature>
<keyword evidence="5" id="KW-1185">Reference proteome</keyword>
<feature type="compositionally biased region" description="Basic and acidic residues" evidence="2">
    <location>
        <begin position="2190"/>
        <end position="2202"/>
    </location>
</feature>
<feature type="compositionally biased region" description="Basic and acidic residues" evidence="2">
    <location>
        <begin position="1040"/>
        <end position="1050"/>
    </location>
</feature>
<feature type="compositionally biased region" description="Polar residues" evidence="2">
    <location>
        <begin position="3778"/>
        <end position="3789"/>
    </location>
</feature>
<accession>A0A9R1SXZ8</accession>
<feature type="compositionally biased region" description="Basic and acidic residues" evidence="2">
    <location>
        <begin position="2360"/>
        <end position="2391"/>
    </location>
</feature>
<feature type="compositionally biased region" description="Acidic residues" evidence="2">
    <location>
        <begin position="890"/>
        <end position="902"/>
    </location>
</feature>
<feature type="region of interest" description="Disordered" evidence="2">
    <location>
        <begin position="4470"/>
        <end position="4524"/>
    </location>
</feature>
<feature type="compositionally biased region" description="Low complexity" evidence="2">
    <location>
        <begin position="3737"/>
        <end position="3746"/>
    </location>
</feature>
<feature type="compositionally biased region" description="Basic and acidic residues" evidence="2">
    <location>
        <begin position="3417"/>
        <end position="3436"/>
    </location>
</feature>
<feature type="region of interest" description="Disordered" evidence="2">
    <location>
        <begin position="1"/>
        <end position="34"/>
    </location>
</feature>
<gene>
    <name evidence="6 7" type="primary">LOC105264187</name>
</gene>
<accession>A0A9R1TWL2</accession>
<sequence length="4641" mass="514159">MSTMEPPKSDGEPEKAAIPTPGVGTPAAGSQHPPPSPLSGCYLLVVLPEPHNAQHKDLIINRIAKGFLSWDKDNCHVDLEKELQALVAQAPEGEEARNGERLIQYATENLVTEILIHPQSNTLLQCIRNLLASFTKHRHIIHAGYTFSENGSWILQDGTFSLADFLDAFNEHDVQRVLRAYENSVTVDINCAAIGEWSVQRLSKEPCTRSCRVRLNPDDVLTAGVPAITSFTNYISQYLVPQALDQLMQPSDVVGNIRFSHPTLYVFPGGQGDAALFGINGFNMLVDGGFARKSCFWDFTRHLDRLDAVLLTRMNNSNVGGMSSVLCKKREMQVYPHIGHFFCNLVERKHSNSPDGDKDLDPLILSLTELGQEMMLNLKHINLRPHPCYREPEPINLYQKVGHGTLDMYVLSPSKDSREVREFLSKWNAGDWKLFAGSHKKDSNNLTFPIQNLVSICALLVWQPANPEDTITRILFPGSTPQHKIFEGIERLRHLEFLKHPRCTAKSISPSASLVALKDKPMKIQKMNLMDRETKRAIEVRKAKREDETKQKIELTQPEKGEEKPKPIPKKKEIVENKKIDSDIKENGVKDVKKIDKELKDIKDAKKMIKDDVKKTEVIKNKPETEKTAVIKEMKPKPERKEKKITKEPIQKISLPKAKAEAAPEKKTKAPTPKKIVNGVSPKPEDKVKAAPAKSAPKTAAKVLPAAAPKSAKDANNRKVVEQKNIERMSMSKAAAKPKATPPTEKKPVPRRPKPSGSPSKAKFVAGSPIKSAKSTPTASVKSDKDGVMRKIKTEKGTADSSTVSTPSAIEIDSMTKFTDKCLTEKSEDMSLDSIESKVLADLKEERQVVEEIEAVLQKAERIEVARKESRIDGEDEVTGDATDKKDITEDMTEDDVTADIDEVPRKTPTRKASQEQLTEEEDEYLIIEKEEGDTEDSVHSGEAEHKHFLDAAQSEKEKILKDEEYEEKEVVDEEELEPEEIEEEDEEEIDEEEDEGEEKEMAVEKGIMEEREKSDDASEKKPHPEVEKTPEKATTPLAEYKEQPEDEMKGIITSATEILQKTEEKDDSGKKDSEDITKEPSSLSPEKLDSSEKKTDTDVKPEVEKTKEKMEESQERISTIESGATTTAPTLPEDERIPVDAAKPSVPEKTVDDKKVEVPQKPKDITPLAAEPSEVKAEVRTFNIRQGPQALQRDIVKTPDEVADLPVHEEVDPKLYKMEDFEKSKDEKAQAPISAPQELKESPSKEQKGVFSFFGKVADKFEKGMDKLTGKGRRDSEKDIDEKSSSKSTSPKGDLCLDAAPTVVSEVQLPKVVEKEREREKETEKEKDSVEPPETVLSTPAPQPSQPEDKTKKIPADSLHKSIEALDDLEDADGVEALLEEASKKFKTVKDSLRDSLESLEEKIVEEEFKRAAELAVSTKDEVKDTLEEVVEKLEEIQPQMHGVVVDEKEPEKVHFVVPADDEDEDEEGDGTDLVRDVKEAVREVGEVLAGTAGILLDEKPKDVIEIVKKVAEVLKEDDFLSEKALFESPAKSPTQKDEIEEVVEKKTSSMLECKEEPCIKKTVEVEPVEDSEKQVADKSDAKAICQDLMKDEVSVQRRKRSLTEQEGIDVMEAGVEEVCQKIEVPERQEKHEPPEIDSKEDRRDSVEIEPAQISLEHKIAPTTAEYVIVTPDSLPASPKFPSEKLQTHLEKEIIASNLPRPGLPKEVQDIIESAKTLDEVIGQLVFAKNEKITIEIIEYIILIRRVPREQIMHVIQEIITKKKVPQNTVVADVKILQPEEQPEVEIKTKISGVDEKEKDTDTKAETPADDSMITDQQRSEIESEILNEYLTKNKKITKNIIEEIHVKRRVPIYVIIEIIEYIIIQKKLQRQSLLDVDDATWEKLKLDYAGDGEEEGKSVEEDQHLEDFIIVPSAGEVENLHRIECEILDNYIGKGKKITRTIVEEIHVTWKIPIYVVLEVIEKIIITKKLQKNSVVEIPEGVWNEMVSDALNEEKLASEKAHDGFEAVEQEYKFSEEKEKIETAGVERGEVLEEDTSDVMEADEKLIDKSSIEKPRLSITDKIKTDTDGKKSPVEIKKAETIVSHEEPEVSAVESEVDDESSSVRRMIVTATSEDGGDETVICPTGSITFGKSITPDDSLKGSPIKTEHDKDSLHSHESTPEKDSISAKDSLDKSPTSVRDSQTLDDSIERSKTEEKKIPEIPAPAVEEKTMKDLHLDQIDKQPSDYDKTEDASPAESVFAESPLKEPMKRDMVDAKPIPDAKPLEQVPPQEEKVDVSVEKEPTLMKETMEKEKIDVVLDKSRSSSIGSLTQEEVTPTAIKTSRRDSTISQEPIIKPDGKDSAHDESIATPITAPSADHPDATIRKESVTAVEKDKIVTDVKAEADETKISSTIVPSDKAVDLKTLDKKMERKSPSPSPDTEKSSVSPDVAATGKDEEKVKESDASPDISLAPKEQTKEEEPEESAVEIDEKSSTIPPISPVASLSPKESLIEEKEKSEEKLSESVEEKVTSPLRRASVASLKDDEVKKSSAPETLDDHESGEKEKNIDGIADSRKSPTPPKEISPIKKGILSEEKDSLDGTIGTTIGVPTITDKLSITSKDNLSLDTTKPPPIMDNGKHGEIKTDTESDHKKSPSPSPTEIKSAQSSRETSPIRKQSLLTEGVDVKADIVADDRKSPASSIGDVRSTKSSREVSPIRTEKLIVESDMKIDEDDKKSPTPRVTDAKSSRDISPVRKESLIADKLDEKVSPSVTSTSPIRRGSISHDGKESLEVAEKFDEKTAPSPAGSISPIHRSSLTVEEKALPSAPLAEHEEKMIDSQKSPTSPGGASPIKNQIVGKLEELSVEPGVGETSPVKSIKSPASPRDKSPSEKETIVPEEKVSASPRLSIDLKSDKKIGDGKSPSPIAPSIKSSTSSGDTSPIRKESLGSDKKLPTSDLEKEGIDSKSGDTKDEKKTPSPTIGSRKSSITPQDTSSISPRRASVDIKDDADAILIPDEKIAIGGTSRLSVDLEPEDVAIDKKSPSPIAEGVSSISPRETSPTRKESLALSEKISASPRVSIDIKPEVGLDGKSVSPVIGSPKLASPRDTSPSREVHTLEEERMSPTSTPVVAADSKLDESHEKAPSPDEKAVVGDTPRASIDIKQHQETIDKKTPSPDEKVTVSETPRESVDIKLEKEIIEKTQRSPEKVCVSETPRASIDKTLSSPDEKISVTQSAPIDIKQEEKPIDKESSSLDDKVAFSGTSSGTLDVKHEEGTSDKKTSSPNEKVSISTPRASVDIKHDEDDDHKISITGISAPSIETKQPEFTDKKVPSPDGVASEAPRASIDIKLEEKITEEPKLEDKVSVTTPIAPMDIKQEKKEEKIIDKESASADDEALVSEQTASVDIKIGGEIAERESLSLHDKVSISGTSSIDIKQEEEPDDKKTPSPDEKVEMNSTARSSIDIKSDETDMKETVSDGKISVSETITVSADTKHSEITEKRTPSPDEKILTSGTPRASVDIKSAEEITVSTISPAALSPVKSISKITDDKGDEKHEKSAVNEIITEKTIIQEITMKLTDGLGNDKINGKESLSPSIVDSKSATSSRGVSPDRKESLKDVKSLASSRDASPIRKETVISEVAGKSPESASIVSPPKKESPAPEVEDTTVILESSTKTTEESRDVELIEKSPESSQVISPIRKTSLTLESEGKTVVSPEVISQKKGDIKMDTQLSPQKSPEPLMKDAIEKDMGIRSRSSSMASEKSTVEPTKDEKVPTKELLHQLDSPVPVDKSPARSPTHSPAQKPTTADKHEEVEFPEAPSRDRSRSHSLFDAGEKTPLGRSRAASLFEDKEDIVKAVSRKSSGLSEFHEDHFQREEAEDDIEISEAKRINIERYIISQYVSRKQKITEAALEEIVALFEVPNYIVIEKIYEICEKMKIPKESIIDDVNVFEKTQLQVSKGLPEANMLLQIPLTTKTKMEDYITQEYIVKKKRITPKILHEISLLKGLDEETILLIIELIIIEREIPRESLIEDDTFVGHSSRKSPAIKEGDEIHQFEGYKGYAGTGGGITQYKEEHKSGKSSPERRSSGYSTPEVRHYDDKYESQFHKAFVGGMTEIRTTHITTLSGKSTPDVGTRIDTPDSLQDTVGSSDKMSHENMEGEPVVIKRTIRTEVPEYETVITKTVVKREIIEEDDDGTPDDKSNIAGGFDEKGVMKVDLSKSLISSSSGRSTPDRIRDLSEGRSSTATPDSLRSHEVIKTTITKTRTLSDEGEIITTTKEVTETTNEHGETVVVEEKVDVKTTPAEPGIDTTHHRLEQRPHEDSEEDSPLSATSQVYHYNEADQKHVEFSTADMSSSFYGQLPDIPPPRHSTETVGDDKDFSFKKFSLEKQVVGGADEHMTTSRQFSDVADYDVDKVLREHEKDQEGDDEDEAKDPIGGWGTPLKLPSPERPDKFNLRSVPIVRSSVDMSPDSLNFDVINDWGEPLRLPSPAPTADEVSNKAMPPTPKKERRQPKKIVAENMKNKKRSDSPANKEKKKESKKVQPVYLDLTYVPHHGNSYYASLEFFKRVRARYYVFSGTEPSREVYDALLDAKKTWENKNLEVTMIPTYDTDTLGYWVADNEEALAANHIDLSPSASRCTINLQDHETSCSAYRLEF</sequence>
<dbReference type="GO" id="GO:0008017">
    <property type="term" value="F:microtubule binding"/>
    <property type="evidence" value="ECO:0007669"/>
    <property type="project" value="InterPro"/>
</dbReference>
<feature type="compositionally biased region" description="Basic and acidic residues" evidence="2">
    <location>
        <begin position="658"/>
        <end position="668"/>
    </location>
</feature>
<feature type="region of interest" description="Disordered" evidence="2">
    <location>
        <begin position="2112"/>
        <end position="2290"/>
    </location>
</feature>
<feature type="compositionally biased region" description="Polar residues" evidence="2">
    <location>
        <begin position="2959"/>
        <end position="2979"/>
    </location>
</feature>
<feature type="region of interest" description="Disordered" evidence="2">
    <location>
        <begin position="867"/>
        <end position="1175"/>
    </location>
</feature>
<feature type="compositionally biased region" description="Basic and acidic residues" evidence="2">
    <location>
        <begin position="1150"/>
        <end position="1165"/>
    </location>
</feature>
<feature type="compositionally biased region" description="Basic and acidic residues" evidence="2">
    <location>
        <begin position="1313"/>
        <end position="1331"/>
    </location>
</feature>
<feature type="compositionally biased region" description="Basic and acidic residues" evidence="2">
    <location>
        <begin position="2246"/>
        <end position="2266"/>
    </location>
</feature>
<feature type="compositionally biased region" description="Basic and acidic residues" evidence="2">
    <location>
        <begin position="2619"/>
        <end position="2635"/>
    </location>
</feature>
<feature type="compositionally biased region" description="Basic and acidic residues" evidence="2">
    <location>
        <begin position="2700"/>
        <end position="2750"/>
    </location>
</feature>
<dbReference type="GeneID" id="105264187"/>
<keyword evidence="1" id="KW-0175">Coiled coil</keyword>
<feature type="compositionally biased region" description="Basic and acidic residues" evidence="2">
    <location>
        <begin position="782"/>
        <end position="798"/>
    </location>
</feature>
<feature type="compositionally biased region" description="Basic and acidic residues" evidence="2">
    <location>
        <begin position="3659"/>
        <end position="3673"/>
    </location>
</feature>
<feature type="compositionally biased region" description="Polar residues" evidence="2">
    <location>
        <begin position="2596"/>
        <end position="2610"/>
    </location>
</feature>
<feature type="region of interest" description="Disordered" evidence="2">
    <location>
        <begin position="628"/>
        <end position="807"/>
    </location>
</feature>
<feature type="compositionally biased region" description="Low complexity" evidence="2">
    <location>
        <begin position="733"/>
        <end position="743"/>
    </location>
</feature>
<feature type="compositionally biased region" description="Basic and acidic residues" evidence="2">
    <location>
        <begin position="2492"/>
        <end position="2512"/>
    </location>
</feature>
<dbReference type="GO" id="GO:0005874">
    <property type="term" value="C:microtubule"/>
    <property type="evidence" value="ECO:0007669"/>
    <property type="project" value="InterPro"/>
</dbReference>
<feature type="compositionally biased region" description="Basic and acidic residues" evidence="2">
    <location>
        <begin position="3445"/>
        <end position="3459"/>
    </location>
</feature>
<dbReference type="Pfam" id="PF23415">
    <property type="entry name" value="MAPB1_N"/>
    <property type="match status" value="1"/>
</dbReference>
<feature type="region of interest" description="Disordered" evidence="2">
    <location>
        <begin position="3690"/>
        <end position="3819"/>
    </location>
</feature>
<feature type="compositionally biased region" description="Basic and acidic residues" evidence="2">
    <location>
        <begin position="2765"/>
        <end position="2783"/>
    </location>
</feature>
<dbReference type="OrthoDB" id="5371837at2759"/>
<feature type="compositionally biased region" description="Basic and acidic residues" evidence="2">
    <location>
        <begin position="3279"/>
        <end position="3291"/>
    </location>
</feature>
<feature type="region of interest" description="Disordered" evidence="2">
    <location>
        <begin position="3342"/>
        <end position="3500"/>
    </location>
</feature>
<dbReference type="InterPro" id="IPR057480">
    <property type="entry name" value="MAP1A/B/S-like_MBL"/>
</dbReference>
<feature type="compositionally biased region" description="Basic and acidic residues" evidence="2">
    <location>
        <begin position="1795"/>
        <end position="1808"/>
    </location>
</feature>